<proteinExistence type="predicted"/>
<dbReference type="InterPro" id="IPR027054">
    <property type="entry name" value="ALG2"/>
</dbReference>
<name>A0A0B1SCP5_OESDE</name>
<sequence length="209" mass="23710">MDYSLISVLYPSLNTDFFDKTEECPISEIPATAEHIFTSLNRFEVKKNLKLAVEAFSVLRTLLPADEFSKCHLVVAGGYDLLYPSLNTDFFDKTEECPISEIPATAEHIFTSLNRFEVKKNLKLAVEAFSVLRALLPDNEFSKCHLVLAGGYDRLNSENITYFKELVECVEALSLPQKQVTFLRSPCGFSFLLCRNVNAYQVKKITVKF</sequence>
<dbReference type="OrthoDB" id="448893at2759"/>
<protein>
    <submittedName>
        <fullName evidence="2">Uncharacterized protein</fullName>
    </submittedName>
</protein>
<dbReference type="Proteomes" id="UP000053660">
    <property type="component" value="Unassembled WGS sequence"/>
</dbReference>
<dbReference type="EMBL" id="KN575339">
    <property type="protein sequence ID" value="KHJ83073.1"/>
    <property type="molecule type" value="Genomic_DNA"/>
</dbReference>
<dbReference type="SUPFAM" id="SSF53756">
    <property type="entry name" value="UDP-Glycosyltransferase/glycogen phosphorylase"/>
    <property type="match status" value="1"/>
</dbReference>
<dbReference type="PANTHER" id="PTHR45918:SF1">
    <property type="entry name" value="ALPHA-1,3_1,6-MANNOSYLTRANSFERASE ALG2"/>
    <property type="match status" value="1"/>
</dbReference>
<organism evidence="2 3">
    <name type="scientific">Oesophagostomum dentatum</name>
    <name type="common">Nodular worm</name>
    <dbReference type="NCBI Taxonomy" id="61180"/>
    <lineage>
        <taxon>Eukaryota</taxon>
        <taxon>Metazoa</taxon>
        <taxon>Ecdysozoa</taxon>
        <taxon>Nematoda</taxon>
        <taxon>Chromadorea</taxon>
        <taxon>Rhabditida</taxon>
        <taxon>Rhabditina</taxon>
        <taxon>Rhabditomorpha</taxon>
        <taxon>Strongyloidea</taxon>
        <taxon>Strongylidae</taxon>
        <taxon>Oesophagostomum</taxon>
    </lineage>
</organism>
<keyword evidence="3" id="KW-1185">Reference proteome</keyword>
<dbReference type="GO" id="GO:0004378">
    <property type="term" value="F:GDP-Man:Man(1)GlcNAc(2)-PP-Dol alpha-1,3-mannosyltransferase activity"/>
    <property type="evidence" value="ECO:0007669"/>
    <property type="project" value="InterPro"/>
</dbReference>
<accession>A0A0B1SCP5</accession>
<dbReference type="GO" id="GO:0012505">
    <property type="term" value="C:endomembrane system"/>
    <property type="evidence" value="ECO:0007669"/>
    <property type="project" value="TreeGrafter"/>
</dbReference>
<reference evidence="2 3" key="1">
    <citation type="submission" date="2014-03" db="EMBL/GenBank/DDBJ databases">
        <title>Draft genome of the hookworm Oesophagostomum dentatum.</title>
        <authorList>
            <person name="Mitreva M."/>
        </authorList>
    </citation>
    <scope>NUCLEOTIDE SEQUENCE [LARGE SCALE GENOMIC DNA]</scope>
    <source>
        <strain evidence="2 3">OD-Hann</strain>
    </source>
</reference>
<evidence type="ECO:0000256" key="1">
    <source>
        <dbReference type="ARBA" id="ARBA00022679"/>
    </source>
</evidence>
<dbReference type="Gene3D" id="3.40.50.2000">
    <property type="entry name" value="Glycogen Phosphorylase B"/>
    <property type="match status" value="2"/>
</dbReference>
<gene>
    <name evidence="2" type="ORF">OESDEN_17231</name>
</gene>
<keyword evidence="1" id="KW-0808">Transferase</keyword>
<evidence type="ECO:0000313" key="2">
    <source>
        <dbReference type="EMBL" id="KHJ83073.1"/>
    </source>
</evidence>
<dbReference type="PANTHER" id="PTHR45918">
    <property type="entry name" value="ALPHA-1,3/1,6-MANNOSYLTRANSFERASE ALG2"/>
    <property type="match status" value="1"/>
</dbReference>
<dbReference type="AlphaFoldDB" id="A0A0B1SCP5"/>
<evidence type="ECO:0000313" key="3">
    <source>
        <dbReference type="Proteomes" id="UP000053660"/>
    </source>
</evidence>